<organism evidence="2 3">
    <name type="scientific">Triangularia verruculosa</name>
    <dbReference type="NCBI Taxonomy" id="2587418"/>
    <lineage>
        <taxon>Eukaryota</taxon>
        <taxon>Fungi</taxon>
        <taxon>Dikarya</taxon>
        <taxon>Ascomycota</taxon>
        <taxon>Pezizomycotina</taxon>
        <taxon>Sordariomycetes</taxon>
        <taxon>Sordariomycetidae</taxon>
        <taxon>Sordariales</taxon>
        <taxon>Podosporaceae</taxon>
        <taxon>Triangularia</taxon>
    </lineage>
</organism>
<feature type="region of interest" description="Disordered" evidence="1">
    <location>
        <begin position="487"/>
        <end position="513"/>
    </location>
</feature>
<sequence>MEHARADPCRHTSKRQMMQQHAWRSSDTQGIMLPLSMQTRPSNESPRDKPPSSPRTPMPKSLDDQIYELKQYYNLTGQLYSWYVAGLRKIQQSRQVDGWQHMLSMHLPPAEAEIYKIQRLKSRICASFHHLSMIRAQQGSNNEKSARTMVPLKLTDLLQRDWDAPHLDRKTIHQLLMTSGYKPKSKSRFSLGLELKPSDADFFELCDAIEQQIKDLANRPAAASTLSPPPPSQVKVNVTKYSLFGPIAPPRSAAVPKQSENTTVAEQIPPIAKNQPAADPKTTAIPSTPPVKPVPPSHEIYKASKSHDQRSLSRLSQLAEAQLCQPENEVKPVIDLEGKKSVMRMPGAAPESVKVKRQHSSPTTEDVSEASMLSRAELTTKPKPGLSKLRHELQPETHEVHGLQAETSKAPVHGDPLPHATADLQASVFVSDPELQVKSKAELKFPKPAPPSESLRSAVRAQLRAQIEAKIRVPVYRNGEHQLEATKQASGQAQVENPTRDPMRSTIKSPVEVPCDTGLEPDWEYFPGPSAPTAFCEHCGIEHEDFKNLVWDEESDVDSGIELEDENGQEGGLLISRRHGQVIQEKDDEREVNIKGQNFLAKLNKVVKQSLEDQDLIAEWDEDFSEEPGMKEDGEYCIL</sequence>
<evidence type="ECO:0000313" key="3">
    <source>
        <dbReference type="Proteomes" id="UP001303160"/>
    </source>
</evidence>
<feature type="region of interest" description="Disordered" evidence="1">
    <location>
        <begin position="344"/>
        <end position="419"/>
    </location>
</feature>
<feature type="compositionally biased region" description="Polar residues" evidence="1">
    <location>
        <begin position="15"/>
        <end position="29"/>
    </location>
</feature>
<feature type="compositionally biased region" description="Basic and acidic residues" evidence="1">
    <location>
        <begin position="389"/>
        <end position="401"/>
    </location>
</feature>
<feature type="compositionally biased region" description="Basic and acidic residues" evidence="1">
    <location>
        <begin position="1"/>
        <end position="10"/>
    </location>
</feature>
<proteinExistence type="predicted"/>
<feature type="compositionally biased region" description="Pro residues" evidence="1">
    <location>
        <begin position="287"/>
        <end position="296"/>
    </location>
</feature>
<dbReference type="EMBL" id="MU863885">
    <property type="protein sequence ID" value="KAK4203951.1"/>
    <property type="molecule type" value="Genomic_DNA"/>
</dbReference>
<evidence type="ECO:0000313" key="2">
    <source>
        <dbReference type="EMBL" id="KAK4203951.1"/>
    </source>
</evidence>
<feature type="compositionally biased region" description="Basic and acidic residues" evidence="1">
    <location>
        <begin position="299"/>
        <end position="309"/>
    </location>
</feature>
<reference evidence="2" key="2">
    <citation type="submission" date="2023-05" db="EMBL/GenBank/DDBJ databases">
        <authorList>
            <consortium name="Lawrence Berkeley National Laboratory"/>
            <person name="Steindorff A."/>
            <person name="Hensen N."/>
            <person name="Bonometti L."/>
            <person name="Westerberg I."/>
            <person name="Brannstrom I.O."/>
            <person name="Guillou S."/>
            <person name="Cros-Aarteil S."/>
            <person name="Calhoun S."/>
            <person name="Haridas S."/>
            <person name="Kuo A."/>
            <person name="Mondo S."/>
            <person name="Pangilinan J."/>
            <person name="Riley R."/>
            <person name="Labutti K."/>
            <person name="Andreopoulos B."/>
            <person name="Lipzen A."/>
            <person name="Chen C."/>
            <person name="Yanf M."/>
            <person name="Daum C."/>
            <person name="Ng V."/>
            <person name="Clum A."/>
            <person name="Ohm R."/>
            <person name="Martin F."/>
            <person name="Silar P."/>
            <person name="Natvig D."/>
            <person name="Lalanne C."/>
            <person name="Gautier V."/>
            <person name="Ament-Velasquez S.L."/>
            <person name="Kruys A."/>
            <person name="Hutchinson M.I."/>
            <person name="Powell A.J."/>
            <person name="Barry K."/>
            <person name="Miller A.N."/>
            <person name="Grigoriev I.V."/>
            <person name="Debuchy R."/>
            <person name="Gladieux P."/>
            <person name="Thoren M.H."/>
            <person name="Johannesson H."/>
        </authorList>
    </citation>
    <scope>NUCLEOTIDE SEQUENCE</scope>
    <source>
        <strain evidence="2">CBS 315.58</strain>
    </source>
</reference>
<feature type="region of interest" description="Disordered" evidence="1">
    <location>
        <begin position="251"/>
        <end position="309"/>
    </location>
</feature>
<gene>
    <name evidence="2" type="ORF">QBC40DRAFT_313467</name>
</gene>
<comment type="caution">
    <text evidence="2">The sequence shown here is derived from an EMBL/GenBank/DDBJ whole genome shotgun (WGS) entry which is preliminary data.</text>
</comment>
<keyword evidence="3" id="KW-1185">Reference proteome</keyword>
<dbReference type="Proteomes" id="UP001303160">
    <property type="component" value="Unassembled WGS sequence"/>
</dbReference>
<accession>A0AAN6XP74</accession>
<protein>
    <submittedName>
        <fullName evidence="2">Uncharacterized protein</fullName>
    </submittedName>
</protein>
<name>A0AAN6XP74_9PEZI</name>
<evidence type="ECO:0000256" key="1">
    <source>
        <dbReference type="SAM" id="MobiDB-lite"/>
    </source>
</evidence>
<feature type="region of interest" description="Disordered" evidence="1">
    <location>
        <begin position="1"/>
        <end position="61"/>
    </location>
</feature>
<dbReference type="AlphaFoldDB" id="A0AAN6XP74"/>
<reference evidence="2" key="1">
    <citation type="journal article" date="2023" name="Mol. Phylogenet. Evol.">
        <title>Genome-scale phylogeny and comparative genomics of the fungal order Sordariales.</title>
        <authorList>
            <person name="Hensen N."/>
            <person name="Bonometti L."/>
            <person name="Westerberg I."/>
            <person name="Brannstrom I.O."/>
            <person name="Guillou S."/>
            <person name="Cros-Aarteil S."/>
            <person name="Calhoun S."/>
            <person name="Haridas S."/>
            <person name="Kuo A."/>
            <person name="Mondo S."/>
            <person name="Pangilinan J."/>
            <person name="Riley R."/>
            <person name="LaButti K."/>
            <person name="Andreopoulos B."/>
            <person name="Lipzen A."/>
            <person name="Chen C."/>
            <person name="Yan M."/>
            <person name="Daum C."/>
            <person name="Ng V."/>
            <person name="Clum A."/>
            <person name="Steindorff A."/>
            <person name="Ohm R.A."/>
            <person name="Martin F."/>
            <person name="Silar P."/>
            <person name="Natvig D.O."/>
            <person name="Lalanne C."/>
            <person name="Gautier V."/>
            <person name="Ament-Velasquez S.L."/>
            <person name="Kruys A."/>
            <person name="Hutchinson M.I."/>
            <person name="Powell A.J."/>
            <person name="Barry K."/>
            <person name="Miller A.N."/>
            <person name="Grigoriev I.V."/>
            <person name="Debuchy R."/>
            <person name="Gladieux P."/>
            <person name="Hiltunen Thoren M."/>
            <person name="Johannesson H."/>
        </authorList>
    </citation>
    <scope>NUCLEOTIDE SEQUENCE</scope>
    <source>
        <strain evidence="2">CBS 315.58</strain>
    </source>
</reference>
<feature type="compositionally biased region" description="Polar residues" evidence="1">
    <location>
        <begin position="487"/>
        <end position="497"/>
    </location>
</feature>